<protein>
    <recommendedName>
        <fullName evidence="3">Fibronectin type-III domain-containing protein</fullName>
    </recommendedName>
</protein>
<gene>
    <name evidence="1" type="ORF">SAMN04488002_0171</name>
</gene>
<organism evidence="1 2">
    <name type="scientific">Litoreibacter janthinus</name>
    <dbReference type="NCBI Taxonomy" id="670154"/>
    <lineage>
        <taxon>Bacteria</taxon>
        <taxon>Pseudomonadati</taxon>
        <taxon>Pseudomonadota</taxon>
        <taxon>Alphaproteobacteria</taxon>
        <taxon>Rhodobacterales</taxon>
        <taxon>Roseobacteraceae</taxon>
        <taxon>Litoreibacter</taxon>
    </lineage>
</organism>
<reference evidence="2" key="1">
    <citation type="submission" date="2016-10" db="EMBL/GenBank/DDBJ databases">
        <authorList>
            <person name="Varghese N."/>
            <person name="Submissions S."/>
        </authorList>
    </citation>
    <scope>NUCLEOTIDE SEQUENCE [LARGE SCALE GENOMIC DNA]</scope>
    <source>
        <strain evidence="2">DSM 26921</strain>
    </source>
</reference>
<dbReference type="Gene3D" id="2.60.40.10">
    <property type="entry name" value="Immunoglobulins"/>
    <property type="match status" value="1"/>
</dbReference>
<dbReference type="SUPFAM" id="SSF49265">
    <property type="entry name" value="Fibronectin type III"/>
    <property type="match status" value="1"/>
</dbReference>
<accession>A0A1I6FRU8</accession>
<dbReference type="EMBL" id="FOYO01000001">
    <property type="protein sequence ID" value="SFR32634.1"/>
    <property type="molecule type" value="Genomic_DNA"/>
</dbReference>
<evidence type="ECO:0008006" key="3">
    <source>
        <dbReference type="Google" id="ProtNLM"/>
    </source>
</evidence>
<dbReference type="InterPro" id="IPR013783">
    <property type="entry name" value="Ig-like_fold"/>
</dbReference>
<evidence type="ECO:0000313" key="1">
    <source>
        <dbReference type="EMBL" id="SFR32634.1"/>
    </source>
</evidence>
<dbReference type="InterPro" id="IPR036116">
    <property type="entry name" value="FN3_sf"/>
</dbReference>
<evidence type="ECO:0000313" key="2">
    <source>
        <dbReference type="Proteomes" id="UP000199658"/>
    </source>
</evidence>
<proteinExistence type="predicted"/>
<sequence length="244" mass="25508">MIVRVHGCGGASQKFGPFDVAAHDDLPPPTIDEPVEAGTQWITVASDHAGAQVALFRNGVYETSALSRGTQMATPMLAWSAAFSLGEALTANQALCTQVSDMSPAAKVVFPKPKAPLLLNPASGATGLPVSGIQFSWSDPGQNTMAEATNFFLDIKEDGGSIVLQGQTTGTSLTPSMMLDHDTKHVWGVTATNQGGSTKSLGRTFTTKDAPPPPPPQTAALAFLSQLFATYDLVNNLWPVPSGQ</sequence>
<name>A0A1I6FRU8_9RHOB</name>
<dbReference type="Proteomes" id="UP000199658">
    <property type="component" value="Unassembled WGS sequence"/>
</dbReference>
<keyword evidence="2" id="KW-1185">Reference proteome</keyword>
<dbReference type="AlphaFoldDB" id="A0A1I6FRU8"/>